<dbReference type="SMART" id="SM01194">
    <property type="entry name" value="eRF1_1"/>
    <property type="match status" value="1"/>
</dbReference>
<dbReference type="EMBL" id="AM114193">
    <property type="protein sequence ID" value="CAJ35975.1"/>
    <property type="molecule type" value="Genomic_DNA"/>
</dbReference>
<dbReference type="RefSeq" id="WP_012036530.1">
    <property type="nucleotide sequence ID" value="NC_009464.1"/>
</dbReference>
<comment type="function">
    <text evidence="1 9">Directs the termination of nascent peptide synthesis (translation) in response to the termination codons UAA, UAG and UGA.</text>
</comment>
<dbReference type="Proteomes" id="UP000000663">
    <property type="component" value="Chromosome"/>
</dbReference>
<evidence type="ECO:0000256" key="8">
    <source>
        <dbReference type="ARBA" id="ARBA00031168"/>
    </source>
</evidence>
<gene>
    <name evidence="11" type="primary">erf1</name>
    <name evidence="9" type="synonym">prf1</name>
    <name evidence="11" type="ORF">RCIX567</name>
</gene>
<evidence type="ECO:0000256" key="5">
    <source>
        <dbReference type="ARBA" id="ARBA00019723"/>
    </source>
</evidence>
<dbReference type="Pfam" id="PF03464">
    <property type="entry name" value="eRF1_2"/>
    <property type="match status" value="1"/>
</dbReference>
<dbReference type="AlphaFoldDB" id="Q0W6L8"/>
<evidence type="ECO:0000259" key="10">
    <source>
        <dbReference type="SMART" id="SM01194"/>
    </source>
</evidence>
<evidence type="ECO:0000256" key="3">
    <source>
        <dbReference type="ARBA" id="ARBA00005326"/>
    </source>
</evidence>
<dbReference type="eggNOG" id="arCOG01742">
    <property type="taxonomic scope" value="Archaea"/>
</dbReference>
<dbReference type="Gene3D" id="3.30.1330.30">
    <property type="match status" value="1"/>
</dbReference>
<dbReference type="Gene3D" id="1.20.5.170">
    <property type="match status" value="1"/>
</dbReference>
<dbReference type="Pfam" id="PF03463">
    <property type="entry name" value="eRF1_1"/>
    <property type="match status" value="1"/>
</dbReference>
<dbReference type="InterPro" id="IPR005141">
    <property type="entry name" value="eRF1_2"/>
</dbReference>
<dbReference type="Pfam" id="PF03465">
    <property type="entry name" value="eRF1_3"/>
    <property type="match status" value="1"/>
</dbReference>
<feature type="domain" description="eRF1/Pelota-like N-terminal" evidence="10">
    <location>
        <begin position="1"/>
        <end position="136"/>
    </location>
</feature>
<dbReference type="FunFam" id="3.30.960.10:FF:000003">
    <property type="entry name" value="Peptide chain release factor subunit 1"/>
    <property type="match status" value="1"/>
</dbReference>
<dbReference type="KEGG" id="rci:RCIX567"/>
<accession>Q0W6L8</accession>
<dbReference type="NCBIfam" id="TIGR03676">
    <property type="entry name" value="aRF1_eRF1"/>
    <property type="match status" value="1"/>
</dbReference>
<dbReference type="InterPro" id="IPR005142">
    <property type="entry name" value="eRF1_3"/>
</dbReference>
<dbReference type="InterPro" id="IPR005140">
    <property type="entry name" value="eRF1_Pelota-like_N"/>
</dbReference>
<proteinExistence type="inferred from homology"/>
<dbReference type="SUPFAM" id="SSF55481">
    <property type="entry name" value="N-terminal domain of eukaryotic peptide chain release factor subunit 1, ERF1"/>
    <property type="match status" value="1"/>
</dbReference>
<dbReference type="InterPro" id="IPR004403">
    <property type="entry name" value="Peptide_chain-rel_eRF1/aRF1"/>
</dbReference>
<dbReference type="SUPFAM" id="SSF55315">
    <property type="entry name" value="L30e-like"/>
    <property type="match status" value="1"/>
</dbReference>
<dbReference type="GO" id="GO:0016149">
    <property type="term" value="F:translation release factor activity, codon specific"/>
    <property type="evidence" value="ECO:0007669"/>
    <property type="project" value="UniProtKB-UniRule"/>
</dbReference>
<dbReference type="InterPro" id="IPR024049">
    <property type="entry name" value="eRF1_1_sf"/>
</dbReference>
<keyword evidence="12" id="KW-1185">Reference proteome</keyword>
<dbReference type="STRING" id="351160.RCIX567"/>
<dbReference type="GO" id="GO:0005737">
    <property type="term" value="C:cytoplasm"/>
    <property type="evidence" value="ECO:0007669"/>
    <property type="project" value="UniProtKB-SubCell"/>
</dbReference>
<evidence type="ECO:0000256" key="6">
    <source>
        <dbReference type="ARBA" id="ARBA00022490"/>
    </source>
</evidence>
<evidence type="ECO:0000313" key="12">
    <source>
        <dbReference type="Proteomes" id="UP000000663"/>
    </source>
</evidence>
<dbReference type="SUPFAM" id="SSF53137">
    <property type="entry name" value="Translational machinery components"/>
    <property type="match status" value="1"/>
</dbReference>
<organism evidence="11 12">
    <name type="scientific">Methanocella arvoryzae (strain DSM 22066 / NBRC 105507 / MRE50)</name>
    <dbReference type="NCBI Taxonomy" id="351160"/>
    <lineage>
        <taxon>Archaea</taxon>
        <taxon>Methanobacteriati</taxon>
        <taxon>Methanobacteriota</taxon>
        <taxon>Stenosarchaea group</taxon>
        <taxon>Methanomicrobia</taxon>
        <taxon>Methanocellales</taxon>
        <taxon>Methanocellaceae</taxon>
        <taxon>Methanocella</taxon>
    </lineage>
</organism>
<name>Q0W6L8_METAR</name>
<dbReference type="Gene3D" id="3.30.960.10">
    <property type="entry name" value="eRF1 domain 1"/>
    <property type="match status" value="1"/>
</dbReference>
<dbReference type="InterPro" id="IPR042226">
    <property type="entry name" value="eFR1_2_sf"/>
</dbReference>
<sequence length="417" mass="46759">MSSEDQRHKYEFKRKLEELRNKQGQGTELISLYIPHDKRISDVVAYLRDEHGSAANIKSKSTRDNVQSALESIMAKLKYFKEPPENGMVIFTGAVSLGGNKESMESIVVEPPQPITSYSYRCGSNFELEKLEEMLVDKKTFGLIVIDRREATIGTLKGKHITPLRHLTSTVPGKQRKGGQSSHRFQQLRLIAINEFNKRVGDAANDIFLAIDRKDFQGILIGGPTPTKEEFVKGEYLHHELQPKILGLYDVAYTDESGLTELMDAATDTLSNLDVVKEKKLLEKFMKELIAERGLAAYGEDSVRTNLQMGAVEVLLLSEDLRKSRLTIKCQSGSCDYTTTKSIKYRVGETPTVGERCPKCQSSLTISENIDIVEELSLIAEQMNTEVEFVSTDFEEGEQLYNAFGGIAAILRYHTGS</sequence>
<dbReference type="InterPro" id="IPR020918">
    <property type="entry name" value="Peptide_chain-rel_aRF1"/>
</dbReference>
<dbReference type="OrthoDB" id="1011at2157"/>
<evidence type="ECO:0000256" key="9">
    <source>
        <dbReference type="HAMAP-Rule" id="MF_00424"/>
    </source>
</evidence>
<dbReference type="FunFam" id="3.30.420.60:FF:000003">
    <property type="entry name" value="Peptide chain release factor subunit 1"/>
    <property type="match status" value="1"/>
</dbReference>
<evidence type="ECO:0000256" key="2">
    <source>
        <dbReference type="ARBA" id="ARBA00004496"/>
    </source>
</evidence>
<keyword evidence="6 9" id="KW-0963">Cytoplasm</keyword>
<dbReference type="InterPro" id="IPR029064">
    <property type="entry name" value="Ribosomal_eL30-like_sf"/>
</dbReference>
<comment type="subunit">
    <text evidence="4 9">Heterodimer of two subunits, one of which binds GTP.</text>
</comment>
<keyword evidence="7 9" id="KW-0648">Protein biosynthesis</keyword>
<dbReference type="PANTHER" id="PTHR10113">
    <property type="entry name" value="PEPTIDE CHAIN RELEASE FACTOR SUBUNIT 1"/>
    <property type="match status" value="1"/>
</dbReference>
<protein>
    <recommendedName>
        <fullName evidence="5 9">Peptide chain release factor subunit 1</fullName>
    </recommendedName>
    <alternativeName>
        <fullName evidence="8 9">Translation termination factor aRF1</fullName>
    </alternativeName>
</protein>
<evidence type="ECO:0000313" key="11">
    <source>
        <dbReference type="EMBL" id="CAJ35975.1"/>
    </source>
</evidence>
<reference evidence="11 12" key="1">
    <citation type="journal article" date="2006" name="Science">
        <title>Genome of rice cluster I archaea -- the key methane producers in the rice rhizosphere.</title>
        <authorList>
            <person name="Erkel C."/>
            <person name="Kube M."/>
            <person name="Reinhardt R."/>
            <person name="Liesack W."/>
        </authorList>
    </citation>
    <scope>NUCLEOTIDE SEQUENCE [LARGE SCALE GENOMIC DNA]</scope>
    <source>
        <strain evidence="12">DSM 22066 / NBRC 105507 / MRE50</strain>
    </source>
</reference>
<dbReference type="HAMAP" id="MF_00424">
    <property type="entry name" value="Rel_fact_arch_1"/>
    <property type="match status" value="1"/>
</dbReference>
<evidence type="ECO:0000256" key="4">
    <source>
        <dbReference type="ARBA" id="ARBA00011520"/>
    </source>
</evidence>
<comment type="similarity">
    <text evidence="3 9">Belongs to the eukaryotic release factor 1 family.</text>
</comment>
<dbReference type="GeneID" id="5144696"/>
<evidence type="ECO:0000256" key="7">
    <source>
        <dbReference type="ARBA" id="ARBA00022917"/>
    </source>
</evidence>
<evidence type="ECO:0000256" key="1">
    <source>
        <dbReference type="ARBA" id="ARBA00002832"/>
    </source>
</evidence>
<dbReference type="PATRIC" id="fig|351160.9.peg.2260"/>
<comment type="subcellular location">
    <subcellularLocation>
        <location evidence="2 9">Cytoplasm</location>
    </subcellularLocation>
</comment>
<dbReference type="Gene3D" id="3.30.420.60">
    <property type="entry name" value="eRF1 domain 2"/>
    <property type="match status" value="1"/>
</dbReference>